<keyword evidence="3" id="KW-1185">Reference proteome</keyword>
<evidence type="ECO:0000313" key="4">
    <source>
        <dbReference type="Proteomes" id="UP000623926"/>
    </source>
</evidence>
<protein>
    <recommendedName>
        <fullName evidence="5">Alpha/beta hydrolase</fullName>
    </recommendedName>
</protein>
<dbReference type="RefSeq" id="WP_030116718.1">
    <property type="nucleotide sequence ID" value="NZ_CP070242.1"/>
</dbReference>
<evidence type="ECO:0000313" key="1">
    <source>
        <dbReference type="EMBL" id="QRV38180.1"/>
    </source>
</evidence>
<dbReference type="Proteomes" id="UP000623926">
    <property type="component" value="Chromosome"/>
</dbReference>
<proteinExistence type="predicted"/>
<name>A0ABD7D3U4_9ACTN</name>
<dbReference type="AlphaFoldDB" id="A0ABD7D3U4"/>
<organism evidence="1 4">
    <name type="scientific">Streptomyces californicus</name>
    <dbReference type="NCBI Taxonomy" id="67351"/>
    <lineage>
        <taxon>Bacteria</taxon>
        <taxon>Bacillati</taxon>
        <taxon>Actinomycetota</taxon>
        <taxon>Actinomycetes</taxon>
        <taxon>Kitasatosporales</taxon>
        <taxon>Streptomycetaceae</taxon>
        <taxon>Streptomyces</taxon>
    </lineage>
</organism>
<sequence>MPPAARTLLARFRGSAPRLTGELNAGDPPRAVGACAELLPRVTFLERPGAGHFPWAGDPGFFAVATASLLV</sequence>
<dbReference type="Proteomes" id="UP000598054">
    <property type="component" value="Chromosome"/>
</dbReference>
<dbReference type="InterPro" id="IPR029058">
    <property type="entry name" value="AB_hydrolase_fold"/>
</dbReference>
<evidence type="ECO:0000313" key="3">
    <source>
        <dbReference type="Proteomes" id="UP000598054"/>
    </source>
</evidence>
<dbReference type="EMBL" id="CP070245">
    <property type="protein sequence ID" value="QRV38180.1"/>
    <property type="molecule type" value="Genomic_DNA"/>
</dbReference>
<accession>A0ABD7D3U4</accession>
<gene>
    <name evidence="2" type="ORF">I6J41_01590</name>
    <name evidence="1" type="ORF">I6J42_31995</name>
</gene>
<evidence type="ECO:0008006" key="5">
    <source>
        <dbReference type="Google" id="ProtNLM"/>
    </source>
</evidence>
<reference evidence="3 4" key="1">
    <citation type="submission" date="2021-02" db="EMBL/GenBank/DDBJ databases">
        <title>FDA dAtabase for Regulatory Grade micrObial Sequences (FDA-ARGOS): Supporting development and validation of Infectious Disease Dx tests.</title>
        <authorList>
            <person name="Sproer C."/>
            <person name="Gronow S."/>
            <person name="Severitt S."/>
            <person name="Schroder I."/>
            <person name="Tallon L."/>
            <person name="Sadzewicz L."/>
            <person name="Zhao X."/>
            <person name="Boylan J."/>
            <person name="Ott S."/>
            <person name="Bowen H."/>
            <person name="Vavikolanu K."/>
            <person name="Mehta A."/>
            <person name="Aluvathingal J."/>
            <person name="Nadendla S."/>
            <person name="Lowell S."/>
            <person name="Myers T."/>
            <person name="Yan Y."/>
            <person name="Sichtig H."/>
        </authorList>
    </citation>
    <scope>NUCLEOTIDE SEQUENCE [LARGE SCALE GENOMIC DNA]</scope>
    <source>
        <strain evidence="2 3">FDAARGOS_1211</strain>
        <strain evidence="1 4">FDAARGOS_1212</strain>
    </source>
</reference>
<evidence type="ECO:0000313" key="2">
    <source>
        <dbReference type="EMBL" id="QRV39559.1"/>
    </source>
</evidence>
<dbReference type="EMBL" id="CP070249">
    <property type="protein sequence ID" value="QRV39559.1"/>
    <property type="molecule type" value="Genomic_DNA"/>
</dbReference>
<dbReference type="SUPFAM" id="SSF53474">
    <property type="entry name" value="alpha/beta-Hydrolases"/>
    <property type="match status" value="1"/>
</dbReference>
<dbReference type="GeneID" id="63978181"/>